<reference evidence="4" key="1">
    <citation type="journal article" date="2007" name="PLoS Genet.">
        <title>Patterns and implications of gene gain and loss in the evolution of Prochlorococcus.</title>
        <authorList>
            <person name="Kettler G.C."/>
            <person name="Martiny A.C."/>
            <person name="Huang K."/>
            <person name="Zucker J."/>
            <person name="Coleman M.L."/>
            <person name="Rodrigue S."/>
            <person name="Chen F."/>
            <person name="Lapidus A."/>
            <person name="Ferriera S."/>
            <person name="Johnson J."/>
            <person name="Steglich C."/>
            <person name="Church G.M."/>
            <person name="Richardson P."/>
            <person name="Chisholm S.W."/>
        </authorList>
    </citation>
    <scope>NUCLEOTIDE SEQUENCE [LARGE SCALE GENOMIC DNA]</scope>
    <source>
        <strain evidence="4">NATL1A</strain>
    </source>
</reference>
<dbReference type="AlphaFoldDB" id="A2C104"/>
<dbReference type="CDD" id="cd00515">
    <property type="entry name" value="HAM1"/>
    <property type="match status" value="1"/>
</dbReference>
<organism evidence="3 4">
    <name type="scientific">Prochlorococcus marinus (strain NATL1A)</name>
    <dbReference type="NCBI Taxonomy" id="167555"/>
    <lineage>
        <taxon>Bacteria</taxon>
        <taxon>Bacillati</taxon>
        <taxon>Cyanobacteriota</taxon>
        <taxon>Cyanophyceae</taxon>
        <taxon>Synechococcales</taxon>
        <taxon>Prochlorococcaceae</taxon>
        <taxon>Prochlorococcus</taxon>
    </lineage>
</organism>
<name>A2C104_PROM1</name>
<dbReference type="Proteomes" id="UP000002592">
    <property type="component" value="Chromosome"/>
</dbReference>
<dbReference type="Pfam" id="PF01725">
    <property type="entry name" value="Ham1p_like"/>
    <property type="match status" value="1"/>
</dbReference>
<keyword evidence="2 3" id="KW-0378">Hydrolase</keyword>
<evidence type="ECO:0000313" key="4">
    <source>
        <dbReference type="Proteomes" id="UP000002592"/>
    </source>
</evidence>
<dbReference type="SUPFAM" id="SSF52972">
    <property type="entry name" value="ITPase-like"/>
    <property type="match status" value="1"/>
</dbReference>
<proteinExistence type="inferred from homology"/>
<dbReference type="GO" id="GO:0047429">
    <property type="term" value="F:nucleoside triphosphate diphosphatase activity"/>
    <property type="evidence" value="ECO:0007669"/>
    <property type="project" value="InterPro"/>
</dbReference>
<accession>A2C104</accession>
<dbReference type="EMBL" id="CP000553">
    <property type="protein sequence ID" value="ABM75164.1"/>
    <property type="molecule type" value="Genomic_DNA"/>
</dbReference>
<sequence length="196" mass="21149">MKKPLITIASGNPKKVAEIEAMLGPLPIEVKKQPSSLDVEETGKTYLENAILKAKAAAALTNSWTIADDSGLEIDSLGNAPGIFSARLANTNEKKIEKILTALGDSPYRSAKVCSVMVLCSNTGEIIQNTIGICWGEILKEPAYPNGEFESLFWVRETNCTYGELNNAQLSKHGSRGKAARELAPYLLKAIGIKNN</sequence>
<dbReference type="KEGG" id="pme:NATL1_06021"/>
<dbReference type="eggNOG" id="COG0127">
    <property type="taxonomic scope" value="Bacteria"/>
</dbReference>
<dbReference type="GO" id="GO:0017111">
    <property type="term" value="F:ribonucleoside triphosphate phosphatase activity"/>
    <property type="evidence" value="ECO:0007669"/>
    <property type="project" value="UniProtKB-EC"/>
</dbReference>
<protein>
    <submittedName>
        <fullName evidence="3">HAM1 family protein</fullName>
        <ecNumber evidence="3">3.6.1.15</ecNumber>
    </submittedName>
</protein>
<dbReference type="Gene3D" id="3.90.950.10">
    <property type="match status" value="1"/>
</dbReference>
<dbReference type="HOGENOM" id="CLU_082080_0_2_3"/>
<dbReference type="EC" id="3.6.1.15" evidence="3"/>
<comment type="similarity">
    <text evidence="1">Belongs to the HAM1 NTPase family.</text>
</comment>
<gene>
    <name evidence="3" type="ordered locus">NATL1_06021</name>
</gene>
<dbReference type="GO" id="GO:0009143">
    <property type="term" value="P:nucleoside triphosphate catabolic process"/>
    <property type="evidence" value="ECO:0007669"/>
    <property type="project" value="InterPro"/>
</dbReference>
<dbReference type="InterPro" id="IPR002637">
    <property type="entry name" value="RdgB/HAM1"/>
</dbReference>
<evidence type="ECO:0000256" key="1">
    <source>
        <dbReference type="ARBA" id="ARBA00008023"/>
    </source>
</evidence>
<dbReference type="InterPro" id="IPR029001">
    <property type="entry name" value="ITPase-like_fam"/>
</dbReference>
<dbReference type="RefSeq" id="WP_011823336.1">
    <property type="nucleotide sequence ID" value="NC_008819.1"/>
</dbReference>
<dbReference type="PANTHER" id="PTHR11067">
    <property type="entry name" value="INOSINE TRIPHOSPHATE PYROPHOSPHATASE/HAM1 PROTEIN"/>
    <property type="match status" value="1"/>
</dbReference>
<dbReference type="PANTHER" id="PTHR11067:SF9">
    <property type="entry name" value="INOSINE TRIPHOSPHATE PYROPHOSPHATASE"/>
    <property type="match status" value="1"/>
</dbReference>
<evidence type="ECO:0000313" key="3">
    <source>
        <dbReference type="EMBL" id="ABM75164.1"/>
    </source>
</evidence>
<dbReference type="GO" id="GO:0005829">
    <property type="term" value="C:cytosol"/>
    <property type="evidence" value="ECO:0007669"/>
    <property type="project" value="TreeGrafter"/>
</dbReference>
<evidence type="ECO:0000256" key="2">
    <source>
        <dbReference type="ARBA" id="ARBA00022801"/>
    </source>
</evidence>